<evidence type="ECO:0000256" key="1">
    <source>
        <dbReference type="SAM" id="MobiDB-lite"/>
    </source>
</evidence>
<gene>
    <name evidence="2" type="ORF">JV551A3_V1_1500154</name>
</gene>
<protein>
    <submittedName>
        <fullName evidence="2">Uncharacterized protein</fullName>
    </submittedName>
</protein>
<proteinExistence type="predicted"/>
<evidence type="ECO:0000313" key="3">
    <source>
        <dbReference type="Proteomes" id="UP000294335"/>
    </source>
</evidence>
<reference evidence="2 3" key="1">
    <citation type="submission" date="2018-02" db="EMBL/GenBank/DDBJ databases">
        <authorList>
            <person name="Dubost A."/>
        </authorList>
    </citation>
    <scope>NUCLEOTIDE SEQUENCE [LARGE SCALE GENOMIC DNA]</scope>
    <source>
        <strain evidence="3">JV551A3</strain>
    </source>
</reference>
<sequence length="81" mass="8985">MLLTVVPASWAALPMYMKIPFLTHQKQEDVARFYKRANLCTSVKGWEARLDKVSQQGGSAGQRRCAARPGPVSGWRLPGLV</sequence>
<dbReference type="EMBL" id="OPYN01000150">
    <property type="protein sequence ID" value="SPO61677.1"/>
    <property type="molecule type" value="Genomic_DNA"/>
</dbReference>
<dbReference type="AlphaFoldDB" id="A0AAQ1SUX5"/>
<name>A0AAQ1SUX5_9PSED</name>
<accession>A0AAQ1SUX5</accession>
<dbReference type="Proteomes" id="UP000294335">
    <property type="component" value="Unassembled WGS sequence"/>
</dbReference>
<keyword evidence="3" id="KW-1185">Reference proteome</keyword>
<comment type="caution">
    <text evidence="2">The sequence shown here is derived from an EMBL/GenBank/DDBJ whole genome shotgun (WGS) entry which is preliminary data.</text>
</comment>
<organism evidence="2 3">
    <name type="scientific">Pseudomonas inefficax</name>
    <dbReference type="NCBI Taxonomy" id="2078786"/>
    <lineage>
        <taxon>Bacteria</taxon>
        <taxon>Pseudomonadati</taxon>
        <taxon>Pseudomonadota</taxon>
        <taxon>Gammaproteobacteria</taxon>
        <taxon>Pseudomonadales</taxon>
        <taxon>Pseudomonadaceae</taxon>
        <taxon>Pseudomonas</taxon>
    </lineage>
</organism>
<feature type="region of interest" description="Disordered" evidence="1">
    <location>
        <begin position="55"/>
        <end position="81"/>
    </location>
</feature>
<evidence type="ECO:0000313" key="2">
    <source>
        <dbReference type="EMBL" id="SPO61677.1"/>
    </source>
</evidence>